<proteinExistence type="inferred from homology"/>
<dbReference type="PATRIC" id="fig|251707.3.peg.4273"/>
<organism evidence="8 9">
    <name type="scientific">Pseudomonas syringae pv. primulae</name>
    <dbReference type="NCBI Taxonomy" id="251707"/>
    <lineage>
        <taxon>Bacteria</taxon>
        <taxon>Pseudomonadati</taxon>
        <taxon>Pseudomonadota</taxon>
        <taxon>Gammaproteobacteria</taxon>
        <taxon>Pseudomonadales</taxon>
        <taxon>Pseudomonadaceae</taxon>
        <taxon>Pseudomonas</taxon>
    </lineage>
</organism>
<keyword evidence="5" id="KW-0560">Oxidoreductase</keyword>
<evidence type="ECO:0000313" key="8">
    <source>
        <dbReference type="EMBL" id="KPY37822.1"/>
    </source>
</evidence>
<evidence type="ECO:0000256" key="3">
    <source>
        <dbReference type="ARBA" id="ARBA00022723"/>
    </source>
</evidence>
<protein>
    <submittedName>
        <fullName evidence="8">TauD/TfdA family dioxygenase</fullName>
    </submittedName>
</protein>
<evidence type="ECO:0000313" key="9">
    <source>
        <dbReference type="Proteomes" id="UP000050562"/>
    </source>
</evidence>
<accession>A0A0P9XY71</accession>
<evidence type="ECO:0000259" key="7">
    <source>
        <dbReference type="Pfam" id="PF02668"/>
    </source>
</evidence>
<keyword evidence="6" id="KW-0408">Iron</keyword>
<sequence length="414" mass="45146">MADWAGDGRGGVGWSVFCGLQAVDGCLGWLPCGGSEQVAVHGAVHAARVWAGVLHRSLVFPTPGAYPDVGQIPCDGRDCSDGMACTRFCSSRDVGRLSEQTLNPGVSIGKTYKSWVLRATYQKRTVRFTYEGGRIMLATSKTRLLHEPIKPVIGTRILNTKEELLSGELADEIRGLLEQRGVLVFPRIGFSDAEQIAFTRTLGAFSAEASDGQNVTKITLDAKVNPAGAEFLKGSLYWHIDGTSSDVPILASLLACKVTATWGGNTGFCNTYAAYEALPASDKLRYAGMRVVHAPWSSLFYYNPEPSLATLKVMQAIGEKELPLVWTHRSGRKSLILGCTAQQVAGVSRAESARILVELREWATGDSFSYSHEWQVGDLVIWDNTGTLHRAEAYDPECGRLMHRTKLQGEEPFE</sequence>
<dbReference type="PANTHER" id="PTHR43779">
    <property type="entry name" value="DIOXYGENASE RV0097-RELATED"/>
    <property type="match status" value="1"/>
</dbReference>
<evidence type="ECO:0000256" key="1">
    <source>
        <dbReference type="ARBA" id="ARBA00001954"/>
    </source>
</evidence>
<evidence type="ECO:0000256" key="5">
    <source>
        <dbReference type="ARBA" id="ARBA00023002"/>
    </source>
</evidence>
<comment type="cofactor">
    <cofactor evidence="1">
        <name>Fe(2+)</name>
        <dbReference type="ChEBI" id="CHEBI:29033"/>
    </cofactor>
</comment>
<dbReference type="PANTHER" id="PTHR43779:SF2">
    <property type="entry name" value="ALPHA-KETOGLUTARATE-DEPENDENT XANTHINE DIOXYGENASE XAN1"/>
    <property type="match status" value="1"/>
</dbReference>
<comment type="similarity">
    <text evidence="2">Belongs to the TfdA dioxygenase family.</text>
</comment>
<keyword evidence="4 8" id="KW-0223">Dioxygenase</keyword>
<dbReference type="SUPFAM" id="SSF51197">
    <property type="entry name" value="Clavaminate synthase-like"/>
    <property type="match status" value="1"/>
</dbReference>
<dbReference type="InterPro" id="IPR051178">
    <property type="entry name" value="TfdA_dioxygenase"/>
</dbReference>
<gene>
    <name evidence="8" type="ORF">ALO52_04924</name>
</gene>
<dbReference type="Pfam" id="PF02668">
    <property type="entry name" value="TauD"/>
    <property type="match status" value="1"/>
</dbReference>
<dbReference type="GO" id="GO:0016706">
    <property type="term" value="F:2-oxoglutarate-dependent dioxygenase activity"/>
    <property type="evidence" value="ECO:0007669"/>
    <property type="project" value="UniProtKB-ARBA"/>
</dbReference>
<evidence type="ECO:0000256" key="4">
    <source>
        <dbReference type="ARBA" id="ARBA00022964"/>
    </source>
</evidence>
<dbReference type="InterPro" id="IPR042098">
    <property type="entry name" value="TauD-like_sf"/>
</dbReference>
<name>A0A0P9XY71_9PSED</name>
<dbReference type="Gene3D" id="3.60.130.10">
    <property type="entry name" value="Clavaminate synthase-like"/>
    <property type="match status" value="1"/>
</dbReference>
<dbReference type="Proteomes" id="UP000050562">
    <property type="component" value="Unassembled WGS sequence"/>
</dbReference>
<dbReference type="AlphaFoldDB" id="A0A0P9XY71"/>
<evidence type="ECO:0000256" key="2">
    <source>
        <dbReference type="ARBA" id="ARBA00005896"/>
    </source>
</evidence>
<dbReference type="InterPro" id="IPR003819">
    <property type="entry name" value="TauD/TfdA-like"/>
</dbReference>
<dbReference type="EMBL" id="LJRC01000108">
    <property type="protein sequence ID" value="KPY37822.1"/>
    <property type="molecule type" value="Genomic_DNA"/>
</dbReference>
<reference evidence="8 9" key="1">
    <citation type="submission" date="2015-09" db="EMBL/GenBank/DDBJ databases">
        <title>Genome announcement of multiple Pseudomonas syringae strains.</title>
        <authorList>
            <person name="Thakur S."/>
            <person name="Wang P.W."/>
            <person name="Gong Y."/>
            <person name="Weir B.S."/>
            <person name="Guttman D.S."/>
        </authorList>
    </citation>
    <scope>NUCLEOTIDE SEQUENCE [LARGE SCALE GENOMIC DNA]</scope>
    <source>
        <strain evidence="8 9">ICMP3956</strain>
    </source>
</reference>
<feature type="domain" description="TauD/TfdA-like" evidence="7">
    <location>
        <begin position="147"/>
        <end position="405"/>
    </location>
</feature>
<keyword evidence="3" id="KW-0479">Metal-binding</keyword>
<dbReference type="GO" id="GO:0046872">
    <property type="term" value="F:metal ion binding"/>
    <property type="evidence" value="ECO:0007669"/>
    <property type="project" value="UniProtKB-KW"/>
</dbReference>
<comment type="caution">
    <text evidence="8">The sequence shown here is derived from an EMBL/GenBank/DDBJ whole genome shotgun (WGS) entry which is preliminary data.</text>
</comment>
<evidence type="ECO:0000256" key="6">
    <source>
        <dbReference type="ARBA" id="ARBA00023004"/>
    </source>
</evidence>